<gene>
    <name evidence="2" type="ORF">OSIN01602_LOCUS12545</name>
</gene>
<evidence type="ECO:0000256" key="1">
    <source>
        <dbReference type="SAM" id="MobiDB-lite"/>
    </source>
</evidence>
<feature type="region of interest" description="Disordered" evidence="1">
    <location>
        <begin position="85"/>
        <end position="115"/>
    </location>
</feature>
<sequence>MPLFSAAAIASENVTLLNCRLCELLSNLRALSDSNEQIAESLRTDCPGDPDLIEAAAENVGVIERKKAEVEAIVAEIRRRGLEAEVPEDVRRMGKQDGDDGKGSKEEAKEEGYFL</sequence>
<reference evidence="2" key="1">
    <citation type="submission" date="2021-01" db="EMBL/GenBank/DDBJ databases">
        <authorList>
            <person name="Corre E."/>
            <person name="Pelletier E."/>
            <person name="Niang G."/>
            <person name="Scheremetjew M."/>
            <person name="Finn R."/>
            <person name="Kale V."/>
            <person name="Holt S."/>
            <person name="Cochrane G."/>
            <person name="Meng A."/>
            <person name="Brown T."/>
            <person name="Cohen L."/>
        </authorList>
    </citation>
    <scope>NUCLEOTIDE SEQUENCE</scope>
    <source>
        <strain evidence="2">Grunow 1884</strain>
    </source>
</reference>
<dbReference type="AlphaFoldDB" id="A0A7S1ZPF4"/>
<proteinExistence type="predicted"/>
<organism evidence="2">
    <name type="scientific">Trieres chinensis</name>
    <name type="common">Marine centric diatom</name>
    <name type="synonym">Odontella sinensis</name>
    <dbReference type="NCBI Taxonomy" id="1514140"/>
    <lineage>
        <taxon>Eukaryota</taxon>
        <taxon>Sar</taxon>
        <taxon>Stramenopiles</taxon>
        <taxon>Ochrophyta</taxon>
        <taxon>Bacillariophyta</taxon>
        <taxon>Mediophyceae</taxon>
        <taxon>Biddulphiophycidae</taxon>
        <taxon>Eupodiscales</taxon>
        <taxon>Parodontellaceae</taxon>
        <taxon>Trieres</taxon>
    </lineage>
</organism>
<dbReference type="EMBL" id="HBGO01021841">
    <property type="protein sequence ID" value="CAD9344370.1"/>
    <property type="molecule type" value="Transcribed_RNA"/>
</dbReference>
<accession>A0A7S1ZPF4</accession>
<protein>
    <submittedName>
        <fullName evidence="2">Uncharacterized protein</fullName>
    </submittedName>
</protein>
<evidence type="ECO:0000313" key="2">
    <source>
        <dbReference type="EMBL" id="CAD9344370.1"/>
    </source>
</evidence>
<name>A0A7S1ZPF4_TRICV</name>